<gene>
    <name evidence="3" type="ORF">KXV57_005665</name>
</gene>
<feature type="region of interest" description="Disordered" evidence="1">
    <location>
        <begin position="197"/>
        <end position="240"/>
    </location>
</feature>
<dbReference type="Pfam" id="PF09802">
    <property type="entry name" value="Sec66"/>
    <property type="match status" value="1"/>
</dbReference>
<dbReference type="Proteomes" id="UP000813423">
    <property type="component" value="Unassembled WGS sequence"/>
</dbReference>
<name>A0A9P8NHG5_ASPFM</name>
<keyword evidence="2" id="KW-0812">Transmembrane</keyword>
<evidence type="ECO:0000313" key="3">
    <source>
        <dbReference type="EMBL" id="KAH1905793.1"/>
    </source>
</evidence>
<dbReference type="GO" id="GO:0031204">
    <property type="term" value="P:post-translational protein targeting to membrane, translocation"/>
    <property type="evidence" value="ECO:0007669"/>
    <property type="project" value="InterPro"/>
</dbReference>
<dbReference type="EMBL" id="JAIBSC010000039">
    <property type="protein sequence ID" value="KAH1905793.1"/>
    <property type="molecule type" value="Genomic_DNA"/>
</dbReference>
<comment type="caution">
    <text evidence="3">The sequence shown here is derived from an EMBL/GenBank/DDBJ whole genome shotgun (WGS) entry which is preliminary data.</text>
</comment>
<proteinExistence type="predicted"/>
<evidence type="ECO:0008006" key="5">
    <source>
        <dbReference type="Google" id="ProtNLM"/>
    </source>
</evidence>
<dbReference type="PANTHER" id="PTHR28229:SF1">
    <property type="entry name" value="TRANSLOCATION PROTEIN SEC66"/>
    <property type="match status" value="1"/>
</dbReference>
<dbReference type="InterPro" id="IPR018624">
    <property type="entry name" value="Sec66"/>
</dbReference>
<evidence type="ECO:0000256" key="1">
    <source>
        <dbReference type="SAM" id="MobiDB-lite"/>
    </source>
</evidence>
<accession>A0A9P8NHG5</accession>
<dbReference type="PANTHER" id="PTHR28229">
    <property type="entry name" value="TRANSLOCATION PROTEIN SEC66"/>
    <property type="match status" value="1"/>
</dbReference>
<evidence type="ECO:0000256" key="2">
    <source>
        <dbReference type="SAM" id="Phobius"/>
    </source>
</evidence>
<reference evidence="3" key="1">
    <citation type="submission" date="2021-08" db="EMBL/GenBank/DDBJ databases">
        <title>Global Aspergillus fumigatus from environmental and clinical sources.</title>
        <authorList>
            <person name="Barber A."/>
            <person name="Sae-Ong T."/>
        </authorList>
    </citation>
    <scope>NUCLEOTIDE SEQUENCE</scope>
    <source>
        <strain evidence="3">NRZ-2016-071</strain>
    </source>
</reference>
<protein>
    <recommendedName>
        <fullName evidence="5">Translocation protein (Sec66)</fullName>
    </recommendedName>
</protein>
<feature type="transmembrane region" description="Helical" evidence="2">
    <location>
        <begin position="6"/>
        <end position="28"/>
    </location>
</feature>
<keyword evidence="2" id="KW-0472">Membrane</keyword>
<feature type="compositionally biased region" description="Polar residues" evidence="1">
    <location>
        <begin position="260"/>
        <end position="274"/>
    </location>
</feature>
<keyword evidence="2" id="KW-1133">Transmembrane helix</keyword>
<organism evidence="3 4">
    <name type="scientific">Aspergillus fumigatus</name>
    <name type="common">Neosartorya fumigata</name>
    <dbReference type="NCBI Taxonomy" id="746128"/>
    <lineage>
        <taxon>Eukaryota</taxon>
        <taxon>Fungi</taxon>
        <taxon>Dikarya</taxon>
        <taxon>Ascomycota</taxon>
        <taxon>Pezizomycotina</taxon>
        <taxon>Eurotiomycetes</taxon>
        <taxon>Eurotiomycetidae</taxon>
        <taxon>Eurotiales</taxon>
        <taxon>Aspergillaceae</taxon>
        <taxon>Aspergillus</taxon>
        <taxon>Aspergillus subgen. Fumigati</taxon>
    </lineage>
</organism>
<dbReference type="GO" id="GO:0031207">
    <property type="term" value="C:Sec62/Sec63 complex"/>
    <property type="evidence" value="ECO:0007669"/>
    <property type="project" value="InterPro"/>
</dbReference>
<evidence type="ECO:0000313" key="4">
    <source>
        <dbReference type="Proteomes" id="UP000813423"/>
    </source>
</evidence>
<feature type="region of interest" description="Disordered" evidence="1">
    <location>
        <begin position="252"/>
        <end position="274"/>
    </location>
</feature>
<dbReference type="AlphaFoldDB" id="A0A9P8NHG5"/>
<feature type="compositionally biased region" description="Low complexity" evidence="1">
    <location>
        <begin position="204"/>
        <end position="236"/>
    </location>
</feature>
<sequence length="274" mass="30313">MVDWLSLAVPLAYLGVLLGSLATFSSLYRKRKARKATSLEPWFPPHLQRDIYFSLLHLDPPASTSSKEKKAPAVPETVLKAALLRRATEDIKRVMALRNQKQALAMLLQRGSVGDDLWQRFQRAEKEMEDEVRDVVAEANAYVPNWGQTIFQSANEMLNNALFRERLQSYQNKLAEEREWWDKKKASIQEGFMKELDAESSAATKSEQAVSTTTTTSSTPGTKTPESSAAPSTAAPSDDEAVLVEAADTVAGGSSGAVSYSEQPLLTFNQENEL</sequence>